<keyword evidence="4" id="KW-1003">Cell membrane</keyword>
<evidence type="ECO:0000256" key="1">
    <source>
        <dbReference type="ARBA" id="ARBA00004236"/>
    </source>
</evidence>
<comment type="similarity">
    <text evidence="3">Belongs to the plakin or cytolinker family.</text>
</comment>
<dbReference type="Pfam" id="PF21019">
    <property type="entry name" value="Spectrin_3"/>
    <property type="match status" value="1"/>
</dbReference>
<dbReference type="Gene3D" id="3.30.160.780">
    <property type="match status" value="1"/>
</dbReference>
<reference evidence="14" key="1">
    <citation type="submission" date="2025-08" db="UniProtKB">
        <authorList>
            <consortium name="Ensembl"/>
        </authorList>
    </citation>
    <scope>IDENTIFICATION</scope>
</reference>
<feature type="coiled-coil region" evidence="10">
    <location>
        <begin position="1415"/>
        <end position="1596"/>
    </location>
</feature>
<dbReference type="PANTHER" id="PTHR23169:SF26">
    <property type="entry name" value="DESMOPLAKIN"/>
    <property type="match status" value="1"/>
</dbReference>
<feature type="compositionally biased region" description="Polar residues" evidence="11">
    <location>
        <begin position="2429"/>
        <end position="2459"/>
    </location>
</feature>
<dbReference type="SUPFAM" id="SSF46966">
    <property type="entry name" value="Spectrin repeat"/>
    <property type="match status" value="3"/>
</dbReference>
<dbReference type="Gene3D" id="3.90.1290.10">
    <property type="entry name" value="Plakin repeat"/>
    <property type="match status" value="3"/>
</dbReference>
<evidence type="ECO:0000256" key="11">
    <source>
        <dbReference type="SAM" id="MobiDB-lite"/>
    </source>
</evidence>
<dbReference type="Gene3D" id="2.30.30.40">
    <property type="entry name" value="SH3 Domains"/>
    <property type="match status" value="1"/>
</dbReference>
<feature type="domain" description="Desmoplakin spectrin-like" evidence="13">
    <location>
        <begin position="369"/>
        <end position="446"/>
    </location>
</feature>
<feature type="region of interest" description="Disordered" evidence="11">
    <location>
        <begin position="2429"/>
        <end position="2462"/>
    </location>
</feature>
<evidence type="ECO:0000256" key="2">
    <source>
        <dbReference type="ARBA" id="ARBA00004568"/>
    </source>
</evidence>
<evidence type="ECO:0000259" key="13">
    <source>
        <dbReference type="Pfam" id="PF18373"/>
    </source>
</evidence>
<sequence>LQHTHASIEQQLIGGMTTRRNRGSVGSLEGERIFSDAMGWISQQKRMIETAPFGDDPTAIEKQILSHSRFHSSLQRSQEVDRARDELVSGDRYNLSILEHEWDSLQKISHNRVSQLRELQSIIEEISRAIMWVNEKEEEELMFDWGDKNIDQYIPRKQESYSRLMYKIQAYMDTLQTQWSWLLQITKCIHVHLKENAAYSQFFREANETYTKLQKEHETIRSKFTCDKNTPLENLIELLKDLEKEKERIVENKRQVQSLVSKSKTIVRLKPRNPEEKSTSPIIVQALCDFKQDQKGILKGNEGILKDNSQRSKWLVTGPGGLDMLIPSVCLLIPPPNPLSIGLANKNEQYYEAIMSIWNQLYINIKSLISWQYCLKDINYINSLTLNMLSKMRPDEYRSIIKRLETRYQEFLRTCQGSEMFGEQEKNTIQGHFDKAQSHYDTLIIQLPTYSELKKETTKHVTSKVPTVTPSRSSTLCVSLLSSLQELRRRLEPVETGLTSHLHVSLGDNSVHECSTLQQHLDSIHDEYLQIREKTIKQLEGIPPDSEQAKFLHLELEIISQKLVGLQNVSSIYLQRLSALKALLQNLLQAEDIIKVHEARLTEKETSSLDLREVANYRGILKQMKSDLEQKRDLLTALESDLAKAVHCNSQISESLHKCDVDLSKYSELVCQMSDRWRRIQTQIDSRWGSLHMHKQEKQLNNYQQSSASLEEWMDNARKRQGTLQMTKFSDIQILMDHLNQQKALHTEIKGKKERVEDVQKNADTLATSIKDYELQLASYSSGLETLLKIPIKRTMLQSPASVVRQEAADLQSQYIELLTRSSDYYKFLGELLKNMEDLKIRNTKIEMLEEELRLLKEDVQDGNQKNKSLEDALARYKLELAQSKDQLISMEEVKRTTVMQVNATKESLDSKHSQLQDLDDQLTRIKYQLDEEKRKKRLAEERYNSQQEEYEVAVRRRQKELEELNWTKIDLEKSVKDKERELERMKIMLEEEATRRRNAESDISKVRAQCTQEINQLKQTYETEIHVTKTTILKASQKKEEDTAELKVQVDRLTAENRDLEEELRRVRQSIAHTEAQRSRAEQEASQQRASVTQETRIRSELEIQLRTLKQQKGDDELKLKEATKNKQEMTRQISTLTLNLEEGEKKRRALELEISHLKQVEAELKLKNTSYLEAINKLKVSEQEIRITRVELEKQANEKAKAEQGSARLQSRIRELQGSLDGMDAELEKQKKVTQEEFTRRKRMEAELERMIRTCREHTTTINTLKSIQVEVSNSERKHENDLSALQDALDKSLREHKVTKQELTAVTSELRSLKQRLQQDETRIFELNQRNETLYKTIEEKSHQLNEHTKELEKLKTLTQNLTKERLRLEEELRAIRQERDNLKFSKDTTDGETATQISALHVQLQCSTKRTAELQALITDLTKEREKLKMEIDKFQKQSIETSMMVHESQSQYNELVLERDSLLSKLKLLEQDKSRRQRLEEELTRIKLTLETEFRNKQRLQDENDAIHKDLNCMKSQYELRESQIRQCNSDRDKADRERLALKSEIEKLLRELKTVEERYKSRLLVSEKEASDLALKRDALEREIQRLQQTPCSMSRQTQTDEKVPTIDSSKLIFDGVRRKVTAHQLCDCGIISKTTLDQLLKGKKTVDEVAVDIQLNLKGTGIIAGMTTGSHGKMPFTEAKNRNLLSPESALMLLEAQAATGYIVDPAFNEKMPVDTACSRGIVDSEDRDTLLTAEAASTGFKDPYTGKVLSVGQACKQGHINKDKAIRLLQAQESVGGILDPVLSVYLPKDVALDRNLIDEDLYRALNKKPTCYLDPATREKINYTDLRKKCTVEPVAGLLLLPGPEKPMTVKGLRDDVSVTELIKSELLDENDLQKLSVKEIEDKLKSYLYGSTCIAGIYDEANDRILPFYQAMKEGLLMRGTTLELLEAQAASGFIVDPVNNVFLTVEEATKRCLIGKEFKNKLLSAEKAVTGYKDPTTGKTISLFEAIEKDLIEKGHGIRLLEAQIASGGIIDPKQSHRIDVHVAYKRGYFDEEMNEILSYDGDDTKGFFDPNTKENLTYLQLKERCITDSKTGLILLPLKDKMKPQKTQESRTNILRKRRVVIVDPDTGLEMSVREGSDGSGRLVIVDKKTGTQYDIKDCLERGIIDQKTLDQYQVGTLTLTQFADEITKGTSSTEMTITASNVEDMVTCSSPTQLAPSSPTVRKRFNSISITVSPPEMFDDQSPVAAIFDTETIEKITIPEGLRRGIIDTLTAQRLLEAQACTGGIINPATGERLSLQDAVHQGIIEESLLGKLKPAQKAFVGFEDVKTKRKMSAAEAVKETWLPYEAGHRFLEFQYLTGGLIEPGTGRRITIEEAIHKGWLNGQSAQKLQDTRSYQKNLTCPKTKLKISYKEAMDSCMVEESNGMKMLQASSVSSKGISSPYNVSNPGSRSGSRTGSLAGSTNGSRRGSVDYSSSYTYSFSCSSNTYSSNTNA</sequence>
<evidence type="ECO:0000259" key="12">
    <source>
        <dbReference type="Pfam" id="PF17902"/>
    </source>
</evidence>
<comment type="subcellular location">
    <subcellularLocation>
        <location evidence="2">Cell junction</location>
        <location evidence="2">Desmosome</location>
    </subcellularLocation>
    <subcellularLocation>
        <location evidence="1">Cell membrane</location>
    </subcellularLocation>
</comment>
<evidence type="ECO:0000256" key="6">
    <source>
        <dbReference type="ARBA" id="ARBA00022737"/>
    </source>
</evidence>
<keyword evidence="6" id="KW-0677">Repeat</keyword>
<dbReference type="SMART" id="SM00150">
    <property type="entry name" value="SPEC"/>
    <property type="match status" value="2"/>
</dbReference>
<feature type="compositionally biased region" description="Polar residues" evidence="11">
    <location>
        <begin position="1085"/>
        <end position="1095"/>
    </location>
</feature>
<feature type="coiled-coil region" evidence="10">
    <location>
        <begin position="580"/>
        <end position="641"/>
    </location>
</feature>
<evidence type="ECO:0000256" key="5">
    <source>
        <dbReference type="ARBA" id="ARBA00022553"/>
    </source>
</evidence>
<accession>A0A3Q4BSI4</accession>
<dbReference type="Pfam" id="PF17902">
    <property type="entry name" value="SH3_10"/>
    <property type="match status" value="1"/>
</dbReference>
<dbReference type="Gene3D" id="1.20.58.60">
    <property type="match status" value="4"/>
</dbReference>
<keyword evidence="5" id="KW-0597">Phosphoprotein</keyword>
<feature type="coiled-coil region" evidence="10">
    <location>
        <begin position="839"/>
        <end position="1010"/>
    </location>
</feature>
<dbReference type="InterPro" id="IPR001101">
    <property type="entry name" value="Plectin_repeat"/>
</dbReference>
<dbReference type="InterPro" id="IPR018159">
    <property type="entry name" value="Spectrin/alpha-actinin"/>
</dbReference>
<dbReference type="InterPro" id="IPR035915">
    <property type="entry name" value="Plakin_repeat_sf"/>
</dbReference>
<protein>
    <submittedName>
        <fullName evidence="14">Uncharacterized protein</fullName>
    </submittedName>
</protein>
<dbReference type="InterPro" id="IPR041573">
    <property type="entry name" value="Desmoplakin_Spectrin-like"/>
</dbReference>
<dbReference type="Pfam" id="PF21097">
    <property type="entry name" value="SR_plectin_7"/>
    <property type="match status" value="1"/>
</dbReference>
<dbReference type="GO" id="GO:0042060">
    <property type="term" value="P:wound healing"/>
    <property type="evidence" value="ECO:0007669"/>
    <property type="project" value="TreeGrafter"/>
</dbReference>
<name>A0A3Q4BSI4_MOLML</name>
<dbReference type="SMART" id="SM00250">
    <property type="entry name" value="PLEC"/>
    <property type="match status" value="16"/>
</dbReference>
<keyword evidence="7" id="KW-0965">Cell junction</keyword>
<feature type="compositionally biased region" description="Polar residues" evidence="11">
    <location>
        <begin position="1"/>
        <end position="10"/>
    </location>
</feature>
<dbReference type="FunFam" id="1.20.58.60:FF:000010">
    <property type="entry name" value="plectin isoform X2"/>
    <property type="match status" value="1"/>
</dbReference>
<dbReference type="InterPro" id="IPR043197">
    <property type="entry name" value="Plakin"/>
</dbReference>
<evidence type="ECO:0000256" key="4">
    <source>
        <dbReference type="ARBA" id="ARBA00022475"/>
    </source>
</evidence>
<dbReference type="FunFam" id="3.90.1290.10:FF:000001">
    <property type="entry name" value="Plectin a"/>
    <property type="match status" value="2"/>
</dbReference>
<reference evidence="14" key="2">
    <citation type="submission" date="2025-09" db="UniProtKB">
        <authorList>
            <consortium name="Ensembl"/>
        </authorList>
    </citation>
    <scope>IDENTIFICATION</scope>
</reference>
<dbReference type="GO" id="GO:0005882">
    <property type="term" value="C:intermediate filament"/>
    <property type="evidence" value="ECO:0007669"/>
    <property type="project" value="TreeGrafter"/>
</dbReference>
<organism evidence="14 15">
    <name type="scientific">Mola mola</name>
    <name type="common">Ocean sunfish</name>
    <name type="synonym">Tetraodon mola</name>
    <dbReference type="NCBI Taxonomy" id="94237"/>
    <lineage>
        <taxon>Eukaryota</taxon>
        <taxon>Metazoa</taxon>
        <taxon>Chordata</taxon>
        <taxon>Craniata</taxon>
        <taxon>Vertebrata</taxon>
        <taxon>Euteleostomi</taxon>
        <taxon>Actinopterygii</taxon>
        <taxon>Neopterygii</taxon>
        <taxon>Teleostei</taxon>
        <taxon>Neoteleostei</taxon>
        <taxon>Acanthomorphata</taxon>
        <taxon>Eupercaria</taxon>
        <taxon>Tetraodontiformes</taxon>
        <taxon>Molidae</taxon>
        <taxon>Mola</taxon>
    </lineage>
</organism>
<evidence type="ECO:0000256" key="7">
    <source>
        <dbReference type="ARBA" id="ARBA00022949"/>
    </source>
</evidence>
<evidence type="ECO:0000313" key="15">
    <source>
        <dbReference type="Proteomes" id="UP000261620"/>
    </source>
</evidence>
<dbReference type="Pfam" id="PF18373">
    <property type="entry name" value="Spectrin_2"/>
    <property type="match status" value="1"/>
</dbReference>
<feature type="coiled-coil region" evidence="10">
    <location>
        <begin position="203"/>
        <end position="262"/>
    </location>
</feature>
<evidence type="ECO:0000313" key="14">
    <source>
        <dbReference type="Ensembl" id="ENSMMOP00000024287.1"/>
    </source>
</evidence>
<dbReference type="FunFam" id="3.90.1290.10:FF:000002">
    <property type="entry name" value="Plectin a"/>
    <property type="match status" value="1"/>
</dbReference>
<dbReference type="GO" id="GO:0014704">
    <property type="term" value="C:intercalated disc"/>
    <property type="evidence" value="ECO:0007669"/>
    <property type="project" value="TreeGrafter"/>
</dbReference>
<dbReference type="STRING" id="94237.ENSMMOP00000024287"/>
<dbReference type="GO" id="GO:0005198">
    <property type="term" value="F:structural molecule activity"/>
    <property type="evidence" value="ECO:0007669"/>
    <property type="project" value="TreeGrafter"/>
</dbReference>
<evidence type="ECO:0000256" key="10">
    <source>
        <dbReference type="SAM" id="Coils"/>
    </source>
</evidence>
<keyword evidence="9" id="KW-0472">Membrane</keyword>
<dbReference type="GO" id="GO:0098609">
    <property type="term" value="P:cell-cell adhesion"/>
    <property type="evidence" value="ECO:0007669"/>
    <property type="project" value="TreeGrafter"/>
</dbReference>
<dbReference type="GO" id="GO:0043588">
    <property type="term" value="P:skin development"/>
    <property type="evidence" value="ECO:0007669"/>
    <property type="project" value="TreeGrafter"/>
</dbReference>
<dbReference type="GO" id="GO:0005737">
    <property type="term" value="C:cytoplasm"/>
    <property type="evidence" value="ECO:0007669"/>
    <property type="project" value="TreeGrafter"/>
</dbReference>
<dbReference type="Pfam" id="PF00681">
    <property type="entry name" value="Plectin"/>
    <property type="match status" value="6"/>
</dbReference>
<proteinExistence type="inferred from homology"/>
<feature type="region of interest" description="Disordered" evidence="11">
    <location>
        <begin position="1073"/>
        <end position="1095"/>
    </location>
</feature>
<feature type="region of interest" description="Disordered" evidence="11">
    <location>
        <begin position="1"/>
        <end position="27"/>
    </location>
</feature>
<dbReference type="InterPro" id="IPR041615">
    <property type="entry name" value="Desmoplakin_SH3"/>
</dbReference>
<dbReference type="Ensembl" id="ENSMMOT00000024696.1">
    <property type="protein sequence ID" value="ENSMMOP00000024287.1"/>
    <property type="gene ID" value="ENSMMOG00000018458.1"/>
</dbReference>
<keyword evidence="15" id="KW-1185">Reference proteome</keyword>
<dbReference type="PANTHER" id="PTHR23169">
    <property type="entry name" value="ENVOPLAKIN"/>
    <property type="match status" value="1"/>
</dbReference>
<keyword evidence="8 10" id="KW-0175">Coiled coil</keyword>
<evidence type="ECO:0000256" key="3">
    <source>
        <dbReference type="ARBA" id="ARBA00009109"/>
    </source>
</evidence>
<dbReference type="Proteomes" id="UP000261620">
    <property type="component" value="Unplaced"/>
</dbReference>
<dbReference type="GO" id="GO:0005886">
    <property type="term" value="C:plasma membrane"/>
    <property type="evidence" value="ECO:0007669"/>
    <property type="project" value="UniProtKB-SubCell"/>
</dbReference>
<feature type="domain" description="Desmoplakin SH3" evidence="12">
    <location>
        <begin position="269"/>
        <end position="334"/>
    </location>
</feature>
<dbReference type="SUPFAM" id="SSF75399">
    <property type="entry name" value="Plakin repeat"/>
    <property type="match status" value="3"/>
</dbReference>
<evidence type="ECO:0000256" key="8">
    <source>
        <dbReference type="ARBA" id="ARBA00023054"/>
    </source>
</evidence>
<evidence type="ECO:0000256" key="9">
    <source>
        <dbReference type="ARBA" id="ARBA00023136"/>
    </source>
</evidence>
<dbReference type="Gene3D" id="1.20.58.1060">
    <property type="match status" value="1"/>
</dbReference>
<dbReference type="GO" id="GO:0030057">
    <property type="term" value="C:desmosome"/>
    <property type="evidence" value="ECO:0007669"/>
    <property type="project" value="UniProtKB-SubCell"/>
</dbReference>
<dbReference type="GO" id="GO:0045104">
    <property type="term" value="P:intermediate filament cytoskeleton organization"/>
    <property type="evidence" value="ECO:0007669"/>
    <property type="project" value="InterPro"/>
</dbReference>